<accession>A0A1S1J265</accession>
<dbReference type="EMBL" id="MIKE01000026">
    <property type="protein sequence ID" value="OHT43868.1"/>
    <property type="molecule type" value="Genomic_DNA"/>
</dbReference>
<organism evidence="1 3">
    <name type="scientific">Flavobacterium tructae</name>
    <dbReference type="NCBI Taxonomy" id="1114873"/>
    <lineage>
        <taxon>Bacteria</taxon>
        <taxon>Pseudomonadati</taxon>
        <taxon>Bacteroidota</taxon>
        <taxon>Flavobacteriia</taxon>
        <taxon>Flavobacteriales</taxon>
        <taxon>Flavobacteriaceae</taxon>
        <taxon>Flavobacterium</taxon>
    </lineage>
</organism>
<reference evidence="1" key="2">
    <citation type="submission" date="2016-09" db="EMBL/GenBank/DDBJ databases">
        <authorList>
            <person name="Capua I."/>
            <person name="De Benedictis P."/>
            <person name="Joannis T."/>
            <person name="Lombin L.H."/>
            <person name="Cattoli G."/>
        </authorList>
    </citation>
    <scope>NUCLEOTIDE SEQUENCE [LARGE SCALE GENOMIC DNA]</scope>
    <source>
        <strain evidence="1">MSU</strain>
    </source>
</reference>
<reference evidence="2 4" key="3">
    <citation type="submission" date="2016-11" db="EMBL/GenBank/DDBJ databases">
        <title>Whole genomes of Flavobacteriaceae.</title>
        <authorList>
            <person name="Stine C."/>
            <person name="Li C."/>
            <person name="Tadesse D."/>
        </authorList>
    </citation>
    <scope>NUCLEOTIDE SEQUENCE [LARGE SCALE GENOMIC DNA]</scope>
    <source>
        <strain evidence="2 4">ATCC BAA-2541</strain>
    </source>
</reference>
<evidence type="ECO:0000313" key="2">
    <source>
        <dbReference type="EMBL" id="OXB21618.1"/>
    </source>
</evidence>
<dbReference type="Proteomes" id="UP000198319">
    <property type="component" value="Unassembled WGS sequence"/>
</dbReference>
<dbReference type="OrthoDB" id="1262957at2"/>
<dbReference type="RefSeq" id="WP_070908297.1">
    <property type="nucleotide sequence ID" value="NZ_JASTTY010000008.1"/>
</dbReference>
<reference evidence="3" key="1">
    <citation type="submission" date="2016-09" db="EMBL/GenBank/DDBJ databases">
        <authorList>
            <person name="Chen S."/>
            <person name="Walker E."/>
        </authorList>
    </citation>
    <scope>NUCLEOTIDE SEQUENCE [LARGE SCALE GENOMIC DNA]</scope>
    <source>
        <strain evidence="3">MSU</strain>
    </source>
</reference>
<evidence type="ECO:0000313" key="1">
    <source>
        <dbReference type="EMBL" id="OHT43868.1"/>
    </source>
</evidence>
<protein>
    <submittedName>
        <fullName evidence="1">Uncharacterized protein</fullName>
    </submittedName>
</protein>
<dbReference type="Proteomes" id="UP000180252">
    <property type="component" value="Unassembled WGS sequence"/>
</dbReference>
<dbReference type="EMBL" id="MUHG01000003">
    <property type="protein sequence ID" value="OXB21618.1"/>
    <property type="molecule type" value="Genomic_DNA"/>
</dbReference>
<dbReference type="STRING" id="1278819.BHE19_16130"/>
<keyword evidence="4" id="KW-1185">Reference proteome</keyword>
<proteinExistence type="predicted"/>
<evidence type="ECO:0000313" key="4">
    <source>
        <dbReference type="Proteomes" id="UP000198319"/>
    </source>
</evidence>
<comment type="caution">
    <text evidence="1">The sequence shown here is derived from an EMBL/GenBank/DDBJ whole genome shotgun (WGS) entry which is preliminary data.</text>
</comment>
<evidence type="ECO:0000313" key="3">
    <source>
        <dbReference type="Proteomes" id="UP000180252"/>
    </source>
</evidence>
<sequence length="115" mass="13327">MKFKITVPAGYQVKNYGNDNLDINVILENKEIFFATLFTTNNIKMLLERDESAFFWAHTMVILKDLKKETIKKFVQEAIDSESLEAIFYKIGNLGQTKGYPSKFEKITDFSNKSE</sequence>
<name>A0A1S1J265_9FLAO</name>
<dbReference type="AlphaFoldDB" id="A0A1S1J265"/>
<gene>
    <name evidence="2" type="ORF">B0A71_03690</name>
    <name evidence="1" type="ORF">BHE19_16130</name>
</gene>